<dbReference type="InterPro" id="IPR013087">
    <property type="entry name" value="Znf_C2H2_type"/>
</dbReference>
<comment type="caution">
    <text evidence="7">The sequence shown here is derived from an EMBL/GenBank/DDBJ whole genome shotgun (WGS) entry which is preliminary data.</text>
</comment>
<dbReference type="GO" id="GO:0070761">
    <property type="term" value="C:pre-snoRNP complex"/>
    <property type="evidence" value="ECO:0007669"/>
    <property type="project" value="TreeGrafter"/>
</dbReference>
<feature type="domain" description="HIT-type" evidence="6">
    <location>
        <begin position="5"/>
        <end position="40"/>
    </location>
</feature>
<evidence type="ECO:0000256" key="3">
    <source>
        <dbReference type="ARBA" id="ARBA00022833"/>
    </source>
</evidence>
<evidence type="ECO:0000256" key="4">
    <source>
        <dbReference type="PROSITE-ProRule" id="PRU00453"/>
    </source>
</evidence>
<dbReference type="PROSITE" id="PS51083">
    <property type="entry name" value="ZF_HIT"/>
    <property type="match status" value="1"/>
</dbReference>
<dbReference type="PANTHER" id="PTHR13483">
    <property type="entry name" value="BOX C_D SNORNA PROTEIN 1-RELATED"/>
    <property type="match status" value="1"/>
</dbReference>
<dbReference type="GO" id="GO:0048254">
    <property type="term" value="P:snoRNA localization"/>
    <property type="evidence" value="ECO:0007669"/>
    <property type="project" value="TreeGrafter"/>
</dbReference>
<feature type="compositionally biased region" description="Basic residues" evidence="5">
    <location>
        <begin position="126"/>
        <end position="140"/>
    </location>
</feature>
<evidence type="ECO:0000313" key="7">
    <source>
        <dbReference type="EMBL" id="KAF2089857.1"/>
    </source>
</evidence>
<keyword evidence="3" id="KW-0862">Zinc</keyword>
<dbReference type="GO" id="GO:0000492">
    <property type="term" value="P:box C/D snoRNP assembly"/>
    <property type="evidence" value="ECO:0007669"/>
    <property type="project" value="TreeGrafter"/>
</dbReference>
<dbReference type="OrthoDB" id="18412at2759"/>
<dbReference type="Pfam" id="PF04438">
    <property type="entry name" value="zf-HIT"/>
    <property type="match status" value="1"/>
</dbReference>
<evidence type="ECO:0000313" key="8">
    <source>
        <dbReference type="Proteomes" id="UP000799776"/>
    </source>
</evidence>
<dbReference type="InterPro" id="IPR007529">
    <property type="entry name" value="Znf_HIT"/>
</dbReference>
<dbReference type="PROSITE" id="PS00028">
    <property type="entry name" value="ZINC_FINGER_C2H2_1"/>
    <property type="match status" value="1"/>
</dbReference>
<protein>
    <recommendedName>
        <fullName evidence="6">HIT-type domain-containing protein</fullName>
    </recommendedName>
</protein>
<accession>A0A9P4HYG2</accession>
<keyword evidence="2 4" id="KW-0863">Zinc-finger</keyword>
<organism evidence="7 8">
    <name type="scientific">Saccharata proteae CBS 121410</name>
    <dbReference type="NCBI Taxonomy" id="1314787"/>
    <lineage>
        <taxon>Eukaryota</taxon>
        <taxon>Fungi</taxon>
        <taxon>Dikarya</taxon>
        <taxon>Ascomycota</taxon>
        <taxon>Pezizomycotina</taxon>
        <taxon>Dothideomycetes</taxon>
        <taxon>Dothideomycetes incertae sedis</taxon>
        <taxon>Botryosphaeriales</taxon>
        <taxon>Saccharataceae</taxon>
        <taxon>Saccharata</taxon>
    </lineage>
</organism>
<evidence type="ECO:0000256" key="1">
    <source>
        <dbReference type="ARBA" id="ARBA00022723"/>
    </source>
</evidence>
<feature type="region of interest" description="Disordered" evidence="5">
    <location>
        <begin position="36"/>
        <end position="81"/>
    </location>
</feature>
<feature type="region of interest" description="Disordered" evidence="5">
    <location>
        <begin position="109"/>
        <end position="158"/>
    </location>
</feature>
<evidence type="ECO:0000256" key="2">
    <source>
        <dbReference type="ARBA" id="ARBA00022771"/>
    </source>
</evidence>
<reference evidence="7" key="1">
    <citation type="journal article" date="2020" name="Stud. Mycol.">
        <title>101 Dothideomycetes genomes: a test case for predicting lifestyles and emergence of pathogens.</title>
        <authorList>
            <person name="Haridas S."/>
            <person name="Albert R."/>
            <person name="Binder M."/>
            <person name="Bloem J."/>
            <person name="Labutti K."/>
            <person name="Salamov A."/>
            <person name="Andreopoulos B."/>
            <person name="Baker S."/>
            <person name="Barry K."/>
            <person name="Bills G."/>
            <person name="Bluhm B."/>
            <person name="Cannon C."/>
            <person name="Castanera R."/>
            <person name="Culley D."/>
            <person name="Daum C."/>
            <person name="Ezra D."/>
            <person name="Gonzalez J."/>
            <person name="Henrissat B."/>
            <person name="Kuo A."/>
            <person name="Liang C."/>
            <person name="Lipzen A."/>
            <person name="Lutzoni F."/>
            <person name="Magnuson J."/>
            <person name="Mondo S."/>
            <person name="Nolan M."/>
            <person name="Ohm R."/>
            <person name="Pangilinan J."/>
            <person name="Park H.-J."/>
            <person name="Ramirez L."/>
            <person name="Alfaro M."/>
            <person name="Sun H."/>
            <person name="Tritt A."/>
            <person name="Yoshinaga Y."/>
            <person name="Zwiers L.-H."/>
            <person name="Turgeon B."/>
            <person name="Goodwin S."/>
            <person name="Spatafora J."/>
            <person name="Crous P."/>
            <person name="Grigoriev I."/>
        </authorList>
    </citation>
    <scope>NUCLEOTIDE SEQUENCE</scope>
    <source>
        <strain evidence="7">CBS 121410</strain>
    </source>
</reference>
<dbReference type="GO" id="GO:0005634">
    <property type="term" value="C:nucleus"/>
    <property type="evidence" value="ECO:0007669"/>
    <property type="project" value="TreeGrafter"/>
</dbReference>
<dbReference type="Gene3D" id="3.30.60.190">
    <property type="match status" value="1"/>
</dbReference>
<dbReference type="SUPFAM" id="SSF144232">
    <property type="entry name" value="HIT/MYND zinc finger-like"/>
    <property type="match status" value="1"/>
</dbReference>
<dbReference type="PANTHER" id="PTHR13483:SF11">
    <property type="entry name" value="ZINC FINGER HIT DOMAIN-CONTAINING PROTEIN 3"/>
    <property type="match status" value="1"/>
</dbReference>
<dbReference type="CDD" id="cd23024">
    <property type="entry name" value="zf-HIT_ZNHIT2-3"/>
    <property type="match status" value="1"/>
</dbReference>
<feature type="compositionally biased region" description="Polar residues" evidence="5">
    <location>
        <begin position="42"/>
        <end position="58"/>
    </location>
</feature>
<dbReference type="Proteomes" id="UP000799776">
    <property type="component" value="Unassembled WGS sequence"/>
</dbReference>
<evidence type="ECO:0000256" key="5">
    <source>
        <dbReference type="SAM" id="MobiDB-lite"/>
    </source>
</evidence>
<dbReference type="GO" id="GO:0000463">
    <property type="term" value="P:maturation of LSU-rRNA from tricistronic rRNA transcript (SSU-rRNA, 5.8S rRNA, LSU-rRNA)"/>
    <property type="evidence" value="ECO:0007669"/>
    <property type="project" value="TreeGrafter"/>
</dbReference>
<dbReference type="InterPro" id="IPR051639">
    <property type="entry name" value="BCD1"/>
</dbReference>
<evidence type="ECO:0000259" key="6">
    <source>
        <dbReference type="PROSITE" id="PS51083"/>
    </source>
</evidence>
<gene>
    <name evidence="7" type="ORF">K490DRAFT_36233</name>
</gene>
<dbReference type="GO" id="GO:0008270">
    <property type="term" value="F:zinc ion binding"/>
    <property type="evidence" value="ECO:0007669"/>
    <property type="project" value="UniProtKB-UniRule"/>
</dbReference>
<name>A0A9P4HYG2_9PEZI</name>
<keyword evidence="1" id="KW-0479">Metal-binding</keyword>
<sequence>MSDFCGVCTKQPPKYKCPSCDVRYCSIGCFKEHKTTHEESTSQKINSNTLPSVDTQPVLSEPSRPNAVPAPHNAQSSPFSGLLTDPAFNSLFQTHPNLRSQLRGVYMTTQEPDPDAEPRFPASRGYRGHRGNFRGRGRGRGRGDGRPRGPWRQENADKWAVDRLMRLQSRDGPEAEGIQEFVRLIANFTKQDDGEIE</sequence>
<keyword evidence="8" id="KW-1185">Reference proteome</keyword>
<proteinExistence type="predicted"/>
<dbReference type="AlphaFoldDB" id="A0A9P4HYG2"/>
<dbReference type="EMBL" id="ML978713">
    <property type="protein sequence ID" value="KAF2089857.1"/>
    <property type="molecule type" value="Genomic_DNA"/>
</dbReference>